<dbReference type="KEGG" id="ccj:UL81_11530"/>
<dbReference type="GO" id="GO:0016020">
    <property type="term" value="C:membrane"/>
    <property type="evidence" value="ECO:0007669"/>
    <property type="project" value="TreeGrafter"/>
</dbReference>
<evidence type="ECO:0000256" key="9">
    <source>
        <dbReference type="ARBA" id="ARBA00022801"/>
    </source>
</evidence>
<dbReference type="GO" id="GO:0005737">
    <property type="term" value="C:cytoplasm"/>
    <property type="evidence" value="ECO:0007669"/>
    <property type="project" value="TreeGrafter"/>
</dbReference>
<reference evidence="17 18" key="1">
    <citation type="journal article" date="2015" name="Genome Announc.">
        <title>Complete Genome Sequence of Corynebacterium camporealensis DSM 44610, Isolated from the Milk of a Manchega Sheep with Subclinical Mastitis.</title>
        <authorList>
            <person name="Ruckert C."/>
            <person name="Albersmeier A."/>
            <person name="Winkler A."/>
            <person name="Tauch A."/>
        </authorList>
    </citation>
    <scope>NUCLEOTIDE SEQUENCE [LARGE SCALE GENOMIC DNA]</scope>
    <source>
        <strain evidence="17 18">DSM 44610</strain>
    </source>
</reference>
<dbReference type="CDD" id="cd09602">
    <property type="entry name" value="M1_APN"/>
    <property type="match status" value="1"/>
</dbReference>
<evidence type="ECO:0000313" key="17">
    <source>
        <dbReference type="EMBL" id="AKE40235.1"/>
    </source>
</evidence>
<evidence type="ECO:0000256" key="6">
    <source>
        <dbReference type="ARBA" id="ARBA00022438"/>
    </source>
</evidence>
<evidence type="ECO:0000256" key="7">
    <source>
        <dbReference type="ARBA" id="ARBA00022670"/>
    </source>
</evidence>
<evidence type="ECO:0000256" key="12">
    <source>
        <dbReference type="ARBA" id="ARBA00029811"/>
    </source>
</evidence>
<dbReference type="InterPro" id="IPR027268">
    <property type="entry name" value="Peptidase_M4/M1_CTD_sf"/>
</dbReference>
<keyword evidence="10" id="KW-0862">Zinc</keyword>
<evidence type="ECO:0000313" key="18">
    <source>
        <dbReference type="Proteomes" id="UP000033566"/>
    </source>
</evidence>
<evidence type="ECO:0000256" key="11">
    <source>
        <dbReference type="ARBA" id="ARBA00023049"/>
    </source>
</evidence>
<evidence type="ECO:0000256" key="2">
    <source>
        <dbReference type="ARBA" id="ARBA00001947"/>
    </source>
</evidence>
<keyword evidence="18" id="KW-1185">Reference proteome</keyword>
<evidence type="ECO:0000259" key="15">
    <source>
        <dbReference type="Pfam" id="PF11838"/>
    </source>
</evidence>
<gene>
    <name evidence="17" type="primary">pepN-1</name>
    <name evidence="17" type="ORF">UL81_11530</name>
</gene>
<keyword evidence="8" id="KW-0479">Metal-binding</keyword>
<evidence type="ECO:0000256" key="13">
    <source>
        <dbReference type="ARBA" id="ARBA00031533"/>
    </source>
</evidence>
<dbReference type="InterPro" id="IPR042097">
    <property type="entry name" value="Aminopeptidase_N-like_N_sf"/>
</dbReference>
<dbReference type="HOGENOM" id="CLU_007335_1_1_11"/>
<dbReference type="Gene3D" id="2.60.40.1730">
    <property type="entry name" value="tricorn interacting facor f3 domain"/>
    <property type="match status" value="1"/>
</dbReference>
<comment type="cofactor">
    <cofactor evidence="2">
        <name>Zn(2+)</name>
        <dbReference type="ChEBI" id="CHEBI:29105"/>
    </cofactor>
</comment>
<evidence type="ECO:0000259" key="14">
    <source>
        <dbReference type="Pfam" id="PF01433"/>
    </source>
</evidence>
<keyword evidence="11" id="KW-0482">Metalloprotease</keyword>
<dbReference type="GO" id="GO:0042277">
    <property type="term" value="F:peptide binding"/>
    <property type="evidence" value="ECO:0007669"/>
    <property type="project" value="TreeGrafter"/>
</dbReference>
<dbReference type="AlphaFoldDB" id="A0A0F6QYM7"/>
<dbReference type="GO" id="GO:0005615">
    <property type="term" value="C:extracellular space"/>
    <property type="evidence" value="ECO:0007669"/>
    <property type="project" value="TreeGrafter"/>
</dbReference>
<dbReference type="Pfam" id="PF01433">
    <property type="entry name" value="Peptidase_M1"/>
    <property type="match status" value="1"/>
</dbReference>
<dbReference type="EMBL" id="CP011311">
    <property type="protein sequence ID" value="AKE40235.1"/>
    <property type="molecule type" value="Genomic_DNA"/>
</dbReference>
<evidence type="ECO:0000256" key="1">
    <source>
        <dbReference type="ARBA" id="ARBA00000098"/>
    </source>
</evidence>
<keyword evidence="6 17" id="KW-0031">Aminopeptidase</keyword>
<dbReference type="InterPro" id="IPR050344">
    <property type="entry name" value="Peptidase_M1_aminopeptidases"/>
</dbReference>
<organism evidence="17 18">
    <name type="scientific">Corynebacterium camporealensis</name>
    <dbReference type="NCBI Taxonomy" id="161896"/>
    <lineage>
        <taxon>Bacteria</taxon>
        <taxon>Bacillati</taxon>
        <taxon>Actinomycetota</taxon>
        <taxon>Actinomycetes</taxon>
        <taxon>Mycobacteriales</taxon>
        <taxon>Corynebacteriaceae</taxon>
        <taxon>Corynebacterium</taxon>
    </lineage>
</organism>
<dbReference type="GO" id="GO:0043171">
    <property type="term" value="P:peptide catabolic process"/>
    <property type="evidence" value="ECO:0007669"/>
    <property type="project" value="TreeGrafter"/>
</dbReference>
<evidence type="ECO:0000256" key="3">
    <source>
        <dbReference type="ARBA" id="ARBA00010136"/>
    </source>
</evidence>
<proteinExistence type="inferred from homology"/>
<dbReference type="PRINTS" id="PR00756">
    <property type="entry name" value="ALADIPTASE"/>
</dbReference>
<dbReference type="PATRIC" id="fig|161896.4.peg.2250"/>
<feature type="domain" description="ERAP1-like C-terminal" evidence="15">
    <location>
        <begin position="549"/>
        <end position="855"/>
    </location>
</feature>
<dbReference type="GO" id="GO:0016285">
    <property type="term" value="F:alanyl aminopeptidase activity"/>
    <property type="evidence" value="ECO:0007669"/>
    <property type="project" value="UniProtKB-EC"/>
</dbReference>
<evidence type="ECO:0000259" key="16">
    <source>
        <dbReference type="Pfam" id="PF17900"/>
    </source>
</evidence>
<dbReference type="Pfam" id="PF11838">
    <property type="entry name" value="ERAP1_C"/>
    <property type="match status" value="1"/>
</dbReference>
<name>A0A0F6QYM7_9CORY</name>
<feature type="domain" description="Peptidase M1 membrane alanine aminopeptidase" evidence="14">
    <location>
        <begin position="259"/>
        <end position="472"/>
    </location>
</feature>
<evidence type="ECO:0000256" key="10">
    <source>
        <dbReference type="ARBA" id="ARBA00022833"/>
    </source>
</evidence>
<keyword evidence="9 17" id="KW-0378">Hydrolase</keyword>
<comment type="catalytic activity">
    <reaction evidence="1">
        <text>Release of an N-terminal amino acid, Xaa-|-Yaa- from a peptide, amide or arylamide. Xaa is preferably Ala, but may be most amino acids including Pro (slow action). When a terminal hydrophobic residue is followed by a prolyl residue, the two may be released as an intact Xaa-Pro dipeptide.</text>
        <dbReference type="EC" id="3.4.11.2"/>
    </reaction>
</comment>
<accession>A0A0F6QYM7</accession>
<dbReference type="PANTHER" id="PTHR11533:SF174">
    <property type="entry name" value="PUROMYCIN-SENSITIVE AMINOPEPTIDASE-RELATED"/>
    <property type="match status" value="1"/>
</dbReference>
<dbReference type="InterPro" id="IPR024571">
    <property type="entry name" value="ERAP1-like_C_dom"/>
</dbReference>
<dbReference type="InterPro" id="IPR001930">
    <property type="entry name" value="Peptidase_M1"/>
</dbReference>
<dbReference type="GO" id="GO:0070006">
    <property type="term" value="F:metalloaminopeptidase activity"/>
    <property type="evidence" value="ECO:0007669"/>
    <property type="project" value="TreeGrafter"/>
</dbReference>
<dbReference type="EC" id="3.4.11.2" evidence="4"/>
<comment type="similarity">
    <text evidence="3">Belongs to the peptidase M1 family.</text>
</comment>
<dbReference type="Pfam" id="PF17900">
    <property type="entry name" value="Peptidase_M1_N"/>
    <property type="match status" value="1"/>
</dbReference>
<dbReference type="GO" id="GO:0006508">
    <property type="term" value="P:proteolysis"/>
    <property type="evidence" value="ECO:0007669"/>
    <property type="project" value="UniProtKB-KW"/>
</dbReference>
<dbReference type="Proteomes" id="UP000033566">
    <property type="component" value="Chromosome"/>
</dbReference>
<dbReference type="Gene3D" id="1.10.390.10">
    <property type="entry name" value="Neutral Protease Domain 2"/>
    <property type="match status" value="1"/>
</dbReference>
<dbReference type="InterPro" id="IPR014782">
    <property type="entry name" value="Peptidase_M1_dom"/>
</dbReference>
<dbReference type="InterPro" id="IPR045357">
    <property type="entry name" value="Aminopeptidase_N-like_N"/>
</dbReference>
<dbReference type="PANTHER" id="PTHR11533">
    <property type="entry name" value="PROTEASE M1 ZINC METALLOPROTEASE"/>
    <property type="match status" value="1"/>
</dbReference>
<dbReference type="NCBIfam" id="TIGR02412">
    <property type="entry name" value="pepN_strep_liv"/>
    <property type="match status" value="1"/>
</dbReference>
<dbReference type="InterPro" id="IPR012778">
    <property type="entry name" value="Pept_M1_aminopeptidase"/>
</dbReference>
<keyword evidence="7" id="KW-0645">Protease</keyword>
<evidence type="ECO:0000256" key="5">
    <source>
        <dbReference type="ARBA" id="ARBA00015611"/>
    </source>
</evidence>
<protein>
    <recommendedName>
        <fullName evidence="5">Aminopeptidase N</fullName>
        <ecNumber evidence="4">3.4.11.2</ecNumber>
    </recommendedName>
    <alternativeName>
        <fullName evidence="12">Alanine aminopeptidase</fullName>
    </alternativeName>
    <alternativeName>
        <fullName evidence="13">Lysyl aminopeptidase</fullName>
    </alternativeName>
</protein>
<evidence type="ECO:0000256" key="8">
    <source>
        <dbReference type="ARBA" id="ARBA00022723"/>
    </source>
</evidence>
<sequence>MWGSGGGVVKQCAPGGTGRGSTSYIGFMTQATLTHQEAAQRAAALDIAAYHLHLDLSQATSAETYPVSVAIELTSSTSETFLDYLGDSVSSLRVDGKDQDVEFDGARIAVRDIPTDRPVRVEVEGASTYSRTGQGLHRMHDQADDNTYLYSHLEPSDARRIFPCFDQPDMKAVFHVTMTAPAAWEILSNQPEVSRETSQSMATVSFAPTPKLSTYLTSFAAGPYVSTEREWTAPDGEHSAHLRAYARASMGEYLDDEILEITAQGMDFFHEAFAYPYPWGKYDSIFVPEYNLGAMENPGLVTFTEKYLFRSTATRAQHAARTNTILHEMSHMWFGDLVTPQWWDDLWLKESFAEYMGADASVEATQYHEAWTNFAGQRKNWAYSQDQLPTTHPIKAEIPDVDAARQNFDGITYAKGAAVLKQLVHYVGRDNFYAGARDYFRNHEFAAATFADLLKALAPHTDRDLDAWSDAWLRTSGPDTLIPELTVADGKVTEFSITAEAAEQTRPHRLNVSFFDGQLKKAAELDVDLPAGGDKTVIYSASGLDAPALVLLNDADHTYAKVRFDSDSLQLLREHLSDIDDELSRAVIWTSLWNMSRDGEWDAQSYIDTVLAHAPAETNPSLLTTAFANAQYALSHYVPKDRREAARTDYAEKIWKLMQDAEAASDTQLVLARAAIGAAAATPEESGTQKLESLLGGDVDGLRLDPDIRWAILRGLAARNAVEPEQLDAELQRDDTLTGAAAHLGATHAFHAPEIKQQVFNELLVPNKYSNAEVDSLLAAFNAPRSSELTDPFAEEFFAKVEEIWAQHPIEIANRLIRGLYPELPTSDAATDELLSRDIPGALRRVLLECQDNQRRTLRVQEANA</sequence>
<dbReference type="FunFam" id="1.10.390.10:FF:000004">
    <property type="entry name" value="Aminopeptidase N"/>
    <property type="match status" value="1"/>
</dbReference>
<dbReference type="GO" id="GO:0008270">
    <property type="term" value="F:zinc ion binding"/>
    <property type="evidence" value="ECO:0007669"/>
    <property type="project" value="InterPro"/>
</dbReference>
<dbReference type="SUPFAM" id="SSF55486">
    <property type="entry name" value="Metalloproteases ('zincins'), catalytic domain"/>
    <property type="match status" value="1"/>
</dbReference>
<dbReference type="SUPFAM" id="SSF63737">
    <property type="entry name" value="Leukotriene A4 hydrolase N-terminal domain"/>
    <property type="match status" value="1"/>
</dbReference>
<feature type="domain" description="Aminopeptidase N-like N-terminal" evidence="16">
    <location>
        <begin position="72"/>
        <end position="216"/>
    </location>
</feature>
<evidence type="ECO:0000256" key="4">
    <source>
        <dbReference type="ARBA" id="ARBA00012564"/>
    </source>
</evidence>